<dbReference type="STRING" id="28189.CCYN74_240001"/>
<sequence>MWKYTILMVSLLVLGCNKGEGETVESAYVEPLPPELKYSFSRNGSSSVDVLECELVKEPIDRIYNSYLKRAQISNQSNYDEVMGLFTNGMYHLKPKEEIATSPLHLAKKSVIEQDIITLIDVSSAIAGKGEANPFDHRNRPANYGRTGYIGQSIGDVNLSFADEKGLVVAEIFNNSLIGAIYLDKILNYHLDEQFFDNAELIAKHENVELLVGRNYTELEHHWDLAYGYFAFLRPLVQAEGIALLKDSERILFNAFVQGRIELGRYRYEDMKKHLKIIRSELSRAIAIQIVDILVGENTLVNMDEGTGYAFPFISRAYGLIYTMQFARNAEGKPYFTYEEIQSYLQELKNDKGLWDKDKLLSDVNHKGSLKNIASEIGKPFGISINDIKR</sequence>
<evidence type="ECO:0000313" key="1">
    <source>
        <dbReference type="EMBL" id="CEN36067.1"/>
    </source>
</evidence>
<evidence type="ECO:0000313" key="2">
    <source>
        <dbReference type="Proteomes" id="UP000038055"/>
    </source>
</evidence>
<dbReference type="Proteomes" id="UP000038055">
    <property type="component" value="Unassembled WGS sequence"/>
</dbReference>
<evidence type="ECO:0008006" key="3">
    <source>
        <dbReference type="Google" id="ProtNLM"/>
    </source>
</evidence>
<keyword evidence="2" id="KW-1185">Reference proteome</keyword>
<dbReference type="AlphaFoldDB" id="A0A0B7HDU1"/>
<organism evidence="1 2">
    <name type="scientific">Capnocytophaga cynodegmi</name>
    <dbReference type="NCBI Taxonomy" id="28189"/>
    <lineage>
        <taxon>Bacteria</taxon>
        <taxon>Pseudomonadati</taxon>
        <taxon>Bacteroidota</taxon>
        <taxon>Flavobacteriia</taxon>
        <taxon>Flavobacteriales</taxon>
        <taxon>Flavobacteriaceae</taxon>
        <taxon>Capnocytophaga</taxon>
    </lineage>
</organism>
<gene>
    <name evidence="1" type="ORF">CCYN2B_30044</name>
</gene>
<dbReference type="Pfam" id="PF16148">
    <property type="entry name" value="DUF4856"/>
    <property type="match status" value="1"/>
</dbReference>
<reference evidence="2" key="1">
    <citation type="submission" date="2015-01" db="EMBL/GenBank/DDBJ databases">
        <authorList>
            <person name="MANFREDI Pablo"/>
        </authorList>
    </citation>
    <scope>NUCLEOTIDE SEQUENCE [LARGE SCALE GENOMIC DNA]</scope>
    <source>
        <strain evidence="2">Ccyn2B</strain>
    </source>
</reference>
<proteinExistence type="predicted"/>
<protein>
    <recommendedName>
        <fullName evidence="3">DUF4856 domain-containing protein</fullName>
    </recommendedName>
</protein>
<dbReference type="PROSITE" id="PS51257">
    <property type="entry name" value="PROKAR_LIPOPROTEIN"/>
    <property type="match status" value="1"/>
</dbReference>
<accession>A0A0B7HDU1</accession>
<dbReference type="RefSeq" id="WP_041992342.1">
    <property type="nucleotide sequence ID" value="NZ_CDOD01000023.1"/>
</dbReference>
<name>A0A0B7HDU1_9FLAO</name>
<dbReference type="InterPro" id="IPR032331">
    <property type="entry name" value="DUF4856"/>
</dbReference>
<dbReference type="EMBL" id="CDOD01000023">
    <property type="protein sequence ID" value="CEN36067.1"/>
    <property type="molecule type" value="Genomic_DNA"/>
</dbReference>
<dbReference type="eggNOG" id="ENOG502Z7WY">
    <property type="taxonomic scope" value="Bacteria"/>
</dbReference>